<protein>
    <submittedName>
        <fullName evidence="5">Uncharacterized protein</fullName>
    </submittedName>
</protein>
<keyword evidence="6" id="KW-1185">Reference proteome</keyword>
<name>A0ABR2YAD0_9PEZI</name>
<keyword evidence="3" id="KW-0560">Oxidoreductase</keyword>
<dbReference type="CDD" id="cd05374">
    <property type="entry name" value="17beta-HSD-like_SDR_c"/>
    <property type="match status" value="1"/>
</dbReference>
<dbReference type="EMBL" id="JARVKM010000001">
    <property type="protein sequence ID" value="KAK9784082.1"/>
    <property type="molecule type" value="Genomic_DNA"/>
</dbReference>
<dbReference type="PROSITE" id="PS00061">
    <property type="entry name" value="ADH_SHORT"/>
    <property type="match status" value="1"/>
</dbReference>
<dbReference type="InterPro" id="IPR002347">
    <property type="entry name" value="SDR_fam"/>
</dbReference>
<dbReference type="InterPro" id="IPR020904">
    <property type="entry name" value="Sc_DH/Rdtase_CS"/>
</dbReference>
<dbReference type="Proteomes" id="UP001465668">
    <property type="component" value="Unassembled WGS sequence"/>
</dbReference>
<reference evidence="5 6" key="1">
    <citation type="submission" date="2024-02" db="EMBL/GenBank/DDBJ databases">
        <title>First draft genome assembly of two strains of Seiridium cardinale.</title>
        <authorList>
            <person name="Emiliani G."/>
            <person name="Scali E."/>
        </authorList>
    </citation>
    <scope>NUCLEOTIDE SEQUENCE [LARGE SCALE GENOMIC DNA]</scope>
    <source>
        <strain evidence="5 6">BM-138-000479</strain>
    </source>
</reference>
<sequence>MASAKKTVLITGCSEGGMGAALAIAFKEAGLRVFATARDPSKMATLSRAGIETLTLDVLSSESIAACASSVTSLDILVNNAGASYSMPVSDLSIDDARQLFDVNVWAQLAVTQAFLPHLIKSKGMIVNQTSVVAAAAVPFQSAYNASKAAISMFSDCQRLELEPFGVKVIDLKTGAVASNLIKNQKALTPITLPQGSIYEPAREAVESAMRNDKMADVGTPASQWAKEVVGDVLRKSPPLVIWRGANAKLGRFGTIMPHGMLDSTIKKMTGLDVVEQKVRNY</sequence>
<dbReference type="Gene3D" id="3.40.50.720">
    <property type="entry name" value="NAD(P)-binding Rossmann-like Domain"/>
    <property type="match status" value="1"/>
</dbReference>
<organism evidence="5 6">
    <name type="scientific">Seiridium cardinale</name>
    <dbReference type="NCBI Taxonomy" id="138064"/>
    <lineage>
        <taxon>Eukaryota</taxon>
        <taxon>Fungi</taxon>
        <taxon>Dikarya</taxon>
        <taxon>Ascomycota</taxon>
        <taxon>Pezizomycotina</taxon>
        <taxon>Sordariomycetes</taxon>
        <taxon>Xylariomycetidae</taxon>
        <taxon>Amphisphaeriales</taxon>
        <taxon>Sporocadaceae</taxon>
        <taxon>Seiridium</taxon>
    </lineage>
</organism>
<evidence type="ECO:0000256" key="2">
    <source>
        <dbReference type="ARBA" id="ARBA00022857"/>
    </source>
</evidence>
<evidence type="ECO:0000256" key="1">
    <source>
        <dbReference type="ARBA" id="ARBA00006484"/>
    </source>
</evidence>
<dbReference type="PRINTS" id="PR00080">
    <property type="entry name" value="SDRFAMILY"/>
</dbReference>
<dbReference type="PANTHER" id="PTHR44169:SF6">
    <property type="entry name" value="NADPH-DEPENDENT 1-ACYLDIHYDROXYACETONE PHOSPHATE REDUCTASE"/>
    <property type="match status" value="1"/>
</dbReference>
<dbReference type="PANTHER" id="PTHR44169">
    <property type="entry name" value="NADPH-DEPENDENT 1-ACYLDIHYDROXYACETONE PHOSPHATE REDUCTASE"/>
    <property type="match status" value="1"/>
</dbReference>
<evidence type="ECO:0000313" key="6">
    <source>
        <dbReference type="Proteomes" id="UP001465668"/>
    </source>
</evidence>
<dbReference type="SUPFAM" id="SSF51735">
    <property type="entry name" value="NAD(P)-binding Rossmann-fold domains"/>
    <property type="match status" value="1"/>
</dbReference>
<comment type="caution">
    <text evidence="5">The sequence shown here is derived from an EMBL/GenBank/DDBJ whole genome shotgun (WGS) entry which is preliminary data.</text>
</comment>
<comment type="similarity">
    <text evidence="1 4">Belongs to the short-chain dehydrogenases/reductases (SDR) family.</text>
</comment>
<dbReference type="Pfam" id="PF00106">
    <property type="entry name" value="adh_short"/>
    <property type="match status" value="1"/>
</dbReference>
<evidence type="ECO:0000313" key="5">
    <source>
        <dbReference type="EMBL" id="KAK9784082.1"/>
    </source>
</evidence>
<evidence type="ECO:0000256" key="3">
    <source>
        <dbReference type="ARBA" id="ARBA00023002"/>
    </source>
</evidence>
<proteinExistence type="inferred from homology"/>
<evidence type="ECO:0000256" key="4">
    <source>
        <dbReference type="RuleBase" id="RU000363"/>
    </source>
</evidence>
<dbReference type="InterPro" id="IPR036291">
    <property type="entry name" value="NAD(P)-bd_dom_sf"/>
</dbReference>
<gene>
    <name evidence="5" type="ORF">SCAR479_00641</name>
</gene>
<accession>A0ABR2YAD0</accession>
<keyword evidence="2" id="KW-0521">NADP</keyword>
<dbReference type="PRINTS" id="PR00081">
    <property type="entry name" value="GDHRDH"/>
</dbReference>